<dbReference type="GO" id="GO:0006605">
    <property type="term" value="P:protein targeting"/>
    <property type="evidence" value="ECO:0007669"/>
    <property type="project" value="UniProtKB-UniRule"/>
</dbReference>
<dbReference type="PANTHER" id="PTHR33910">
    <property type="entry name" value="PROTEIN TRANSLOCASE SUBUNIT SECE"/>
    <property type="match status" value="1"/>
</dbReference>
<dbReference type="RefSeq" id="WP_074443229.1">
    <property type="nucleotide sequence ID" value="NZ_FMBM01000001.1"/>
</dbReference>
<dbReference type="GO" id="GO:0005886">
    <property type="term" value="C:plasma membrane"/>
    <property type="evidence" value="ECO:0007669"/>
    <property type="project" value="UniProtKB-SubCell"/>
</dbReference>
<dbReference type="Proteomes" id="UP000050497">
    <property type="component" value="Unassembled WGS sequence"/>
</dbReference>
<evidence type="ECO:0000313" key="10">
    <source>
        <dbReference type="EMBL" id="KPQ08699.1"/>
    </source>
</evidence>
<dbReference type="InterPro" id="IPR038379">
    <property type="entry name" value="SecE_sf"/>
</dbReference>
<evidence type="ECO:0000256" key="8">
    <source>
        <dbReference type="ARBA" id="ARBA00023136"/>
    </source>
</evidence>
<evidence type="ECO:0000256" key="2">
    <source>
        <dbReference type="ARBA" id="ARBA00022448"/>
    </source>
</evidence>
<keyword evidence="6 9" id="KW-1133">Transmembrane helix</keyword>
<dbReference type="PANTHER" id="PTHR33910:SF1">
    <property type="entry name" value="PROTEIN TRANSLOCASE SUBUNIT SECE"/>
    <property type="match status" value="1"/>
</dbReference>
<comment type="function">
    <text evidence="9">Essential subunit of the Sec protein translocation channel SecYEG. Clamps together the 2 halves of SecY. May contact the channel plug during translocation.</text>
</comment>
<dbReference type="STRING" id="1653334.GA0071312_0155"/>
<keyword evidence="3 9" id="KW-1003">Cell membrane</keyword>
<evidence type="ECO:0000313" key="12">
    <source>
        <dbReference type="Proteomes" id="UP000050497"/>
    </source>
</evidence>
<evidence type="ECO:0000256" key="4">
    <source>
        <dbReference type="ARBA" id="ARBA00022692"/>
    </source>
</evidence>
<comment type="subunit">
    <text evidence="9">Component of the Sec protein translocase complex. Heterotrimer consisting of SecY, SecE and SecG subunits. The heterotrimers can form oligomers, although 1 heterotrimer is thought to be able to translocate proteins. Interacts with the ribosome. Interacts with SecDF, and other proteins may be involved. Interacts with SecA.</text>
</comment>
<reference evidence="10 12" key="1">
    <citation type="submission" date="2015-09" db="EMBL/GenBank/DDBJ databases">
        <title>Identification and resolution of microdiversity through metagenomic sequencing of parallel consortia.</title>
        <authorList>
            <person name="Nelson W.C."/>
            <person name="Romine M.F."/>
            <person name="Lindemann S.R."/>
        </authorList>
    </citation>
    <scope>NUCLEOTIDE SEQUENCE [LARGE SCALE GENOMIC DNA]</scope>
    <source>
        <strain evidence="10">HL-109</strain>
    </source>
</reference>
<evidence type="ECO:0000256" key="1">
    <source>
        <dbReference type="ARBA" id="ARBA00004370"/>
    </source>
</evidence>
<name>A0A0P7ZVG5_9HYPH</name>
<evidence type="ECO:0000256" key="9">
    <source>
        <dbReference type="HAMAP-Rule" id="MF_00422"/>
    </source>
</evidence>
<dbReference type="GO" id="GO:0008320">
    <property type="term" value="F:protein transmembrane transporter activity"/>
    <property type="evidence" value="ECO:0007669"/>
    <property type="project" value="UniProtKB-UniRule"/>
</dbReference>
<evidence type="ECO:0000256" key="3">
    <source>
        <dbReference type="ARBA" id="ARBA00022475"/>
    </source>
</evidence>
<dbReference type="InterPro" id="IPR001901">
    <property type="entry name" value="Translocase_SecE/Sec61-g"/>
</dbReference>
<keyword evidence="5 9" id="KW-0653">Protein transport</keyword>
<dbReference type="NCBIfam" id="TIGR00964">
    <property type="entry name" value="secE_bact"/>
    <property type="match status" value="1"/>
</dbReference>
<gene>
    <name evidence="9 10" type="primary">secE</name>
    <name evidence="11" type="ORF">GA0071312_0155</name>
    <name evidence="10" type="ORF">HLUCCO17_17320</name>
</gene>
<comment type="caution">
    <text evidence="10">The sequence shown here is derived from an EMBL/GenBank/DDBJ whole genome shotgun (WGS) entry which is preliminary data.</text>
</comment>
<evidence type="ECO:0000313" key="11">
    <source>
        <dbReference type="EMBL" id="SCC78224.1"/>
    </source>
</evidence>
<dbReference type="AlphaFoldDB" id="A0A0P7ZVG5"/>
<organism evidence="10 12">
    <name type="scientific">Saliniramus fredricksonii</name>
    <dbReference type="NCBI Taxonomy" id="1653334"/>
    <lineage>
        <taxon>Bacteria</taxon>
        <taxon>Pseudomonadati</taxon>
        <taxon>Pseudomonadota</taxon>
        <taxon>Alphaproteobacteria</taxon>
        <taxon>Hyphomicrobiales</taxon>
        <taxon>Salinarimonadaceae</taxon>
        <taxon>Saliniramus</taxon>
    </lineage>
</organism>
<keyword evidence="7 9" id="KW-0811">Translocation</keyword>
<reference evidence="11 13" key="2">
    <citation type="submission" date="2016-08" db="EMBL/GenBank/DDBJ databases">
        <authorList>
            <person name="Varghese N."/>
            <person name="Submissions Spin"/>
        </authorList>
    </citation>
    <scope>NUCLEOTIDE SEQUENCE [LARGE SCALE GENOMIC DNA]</scope>
    <source>
        <strain evidence="11 13">HL-109</strain>
    </source>
</reference>
<dbReference type="Gene3D" id="1.20.5.1030">
    <property type="entry name" value="Preprotein translocase secy subunit"/>
    <property type="match status" value="1"/>
</dbReference>
<dbReference type="EMBL" id="FMBM01000001">
    <property type="protein sequence ID" value="SCC78224.1"/>
    <property type="molecule type" value="Genomic_DNA"/>
</dbReference>
<dbReference type="Pfam" id="PF00584">
    <property type="entry name" value="SecE"/>
    <property type="match status" value="1"/>
</dbReference>
<evidence type="ECO:0000256" key="5">
    <source>
        <dbReference type="ARBA" id="ARBA00022927"/>
    </source>
</evidence>
<dbReference type="InterPro" id="IPR005807">
    <property type="entry name" value="SecE_bac"/>
</dbReference>
<comment type="similarity">
    <text evidence="9">Belongs to the SecE/SEC61-gamma family.</text>
</comment>
<keyword evidence="4 9" id="KW-0812">Transmembrane</keyword>
<proteinExistence type="inferred from homology"/>
<keyword evidence="13" id="KW-1185">Reference proteome</keyword>
<dbReference type="GO" id="GO:0009306">
    <property type="term" value="P:protein secretion"/>
    <property type="evidence" value="ECO:0007669"/>
    <property type="project" value="UniProtKB-UniRule"/>
</dbReference>
<sequence>MAKTNPFEFMQQVRAEGSKVTWPTRKETMVTTGMVFIMVILAALYFLVVDQILRWGVGFILGFGG</sequence>
<keyword evidence="8 9" id="KW-0472">Membrane</keyword>
<dbReference type="OrthoDB" id="9812738at2"/>
<dbReference type="GO" id="GO:0065002">
    <property type="term" value="P:intracellular protein transmembrane transport"/>
    <property type="evidence" value="ECO:0007669"/>
    <property type="project" value="UniProtKB-UniRule"/>
</dbReference>
<keyword evidence="2 9" id="KW-0813">Transport</keyword>
<comment type="subcellular location">
    <subcellularLocation>
        <location evidence="9">Cell membrane</location>
        <topology evidence="9">Single-pass membrane protein</topology>
    </subcellularLocation>
    <subcellularLocation>
        <location evidence="1">Membrane</location>
    </subcellularLocation>
</comment>
<evidence type="ECO:0000256" key="7">
    <source>
        <dbReference type="ARBA" id="ARBA00023010"/>
    </source>
</evidence>
<dbReference type="GO" id="GO:0043952">
    <property type="term" value="P:protein transport by the Sec complex"/>
    <property type="evidence" value="ECO:0007669"/>
    <property type="project" value="UniProtKB-UniRule"/>
</dbReference>
<dbReference type="EMBL" id="LJSX01000043">
    <property type="protein sequence ID" value="KPQ08699.1"/>
    <property type="molecule type" value="Genomic_DNA"/>
</dbReference>
<feature type="transmembrane region" description="Helical" evidence="9">
    <location>
        <begin position="29"/>
        <end position="48"/>
    </location>
</feature>
<evidence type="ECO:0000313" key="13">
    <source>
        <dbReference type="Proteomes" id="UP000182800"/>
    </source>
</evidence>
<dbReference type="Proteomes" id="UP000182800">
    <property type="component" value="Unassembled WGS sequence"/>
</dbReference>
<dbReference type="HAMAP" id="MF_00422">
    <property type="entry name" value="SecE"/>
    <property type="match status" value="1"/>
</dbReference>
<evidence type="ECO:0000256" key="6">
    <source>
        <dbReference type="ARBA" id="ARBA00022989"/>
    </source>
</evidence>
<accession>A0A0P7ZVG5</accession>
<protein>
    <recommendedName>
        <fullName evidence="9">Protein translocase subunit SecE</fullName>
    </recommendedName>
</protein>
<dbReference type="PATRIC" id="fig|1653334.4.peg.2098"/>